<keyword evidence="9" id="KW-1185">Reference proteome</keyword>
<evidence type="ECO:0000256" key="6">
    <source>
        <dbReference type="SAM" id="MobiDB-lite"/>
    </source>
</evidence>
<keyword evidence="5" id="KW-0067">ATP-binding</keyword>
<keyword evidence="2" id="KW-0547">Nucleotide-binding</keyword>
<feature type="domain" description="Diacylglycerol kinase accessory" evidence="7">
    <location>
        <begin position="19"/>
        <end position="212"/>
    </location>
</feature>
<evidence type="ECO:0000256" key="3">
    <source>
        <dbReference type="ARBA" id="ARBA00022771"/>
    </source>
</evidence>
<keyword evidence="3" id="KW-0862">Zinc</keyword>
<proteinExistence type="predicted"/>
<dbReference type="Gene3D" id="2.60.200.40">
    <property type="match status" value="1"/>
</dbReference>
<evidence type="ECO:0000256" key="1">
    <source>
        <dbReference type="ARBA" id="ARBA00022679"/>
    </source>
</evidence>
<dbReference type="InterPro" id="IPR000756">
    <property type="entry name" value="Diacylglycerol_kin_accessory"/>
</dbReference>
<dbReference type="Pfam" id="PF00609">
    <property type="entry name" value="DAGK_acc"/>
    <property type="match status" value="1"/>
</dbReference>
<feature type="region of interest" description="Disordered" evidence="6">
    <location>
        <begin position="115"/>
        <end position="158"/>
    </location>
</feature>
<accession>A0ABN9WGS6</accession>
<dbReference type="Proteomes" id="UP001189429">
    <property type="component" value="Unassembled WGS sequence"/>
</dbReference>
<keyword evidence="1" id="KW-0808">Transferase</keyword>
<dbReference type="PANTHER" id="PTHR11255:SF54">
    <property type="entry name" value="DIACYLGLYCEROL KINASE THETA"/>
    <property type="match status" value="1"/>
</dbReference>
<dbReference type="EMBL" id="CAUYUJ010018694">
    <property type="protein sequence ID" value="CAK0885627.1"/>
    <property type="molecule type" value="Genomic_DNA"/>
</dbReference>
<evidence type="ECO:0000256" key="2">
    <source>
        <dbReference type="ARBA" id="ARBA00022741"/>
    </source>
</evidence>
<sequence>MQRPQFLPAVPKLERKSYVMCNYFGLGVDAAVALDFHRMRERLPHLFFSRVVNKLWYMTSGANTLMENRCKDIGSKVTLECDGEEVQIPDDLEGVIVLNIPSFSGGTNLWGQDELEVDESEEDDSEEDADKCDASPAKSAPAVGSEAPDKRSAFVGTRQSKQDKKLEVVGVHGILQLGAAQVGLYSATRLAQASRVKITTRADLPVEVDGEPSWFPQDGEIEIEFRSQAFMLAREPEGKHSVATDIVDWALQRNLISHSVRDELLQEIARRSQAVPRISTSQSAAQAAFASG</sequence>
<keyword evidence="3" id="KW-0479">Metal-binding</keyword>
<dbReference type="PANTHER" id="PTHR11255">
    <property type="entry name" value="DIACYLGLYCEROL KINASE"/>
    <property type="match status" value="1"/>
</dbReference>
<keyword evidence="4" id="KW-0418">Kinase</keyword>
<evidence type="ECO:0000256" key="4">
    <source>
        <dbReference type="ARBA" id="ARBA00022777"/>
    </source>
</evidence>
<evidence type="ECO:0000256" key="5">
    <source>
        <dbReference type="ARBA" id="ARBA00022840"/>
    </source>
</evidence>
<protein>
    <recommendedName>
        <fullName evidence="7">Diacylglycerol kinase accessory domain-containing protein</fullName>
    </recommendedName>
</protein>
<comment type="caution">
    <text evidence="8">The sequence shown here is derived from an EMBL/GenBank/DDBJ whole genome shotgun (WGS) entry which is preliminary data.</text>
</comment>
<dbReference type="SMART" id="SM00045">
    <property type="entry name" value="DAGKa"/>
    <property type="match status" value="1"/>
</dbReference>
<name>A0ABN9WGS6_9DINO</name>
<dbReference type="InterPro" id="IPR037607">
    <property type="entry name" value="DGK"/>
</dbReference>
<evidence type="ECO:0000313" key="9">
    <source>
        <dbReference type="Proteomes" id="UP001189429"/>
    </source>
</evidence>
<evidence type="ECO:0000313" key="8">
    <source>
        <dbReference type="EMBL" id="CAK0885627.1"/>
    </source>
</evidence>
<dbReference type="SUPFAM" id="SSF111331">
    <property type="entry name" value="NAD kinase/diacylglycerol kinase-like"/>
    <property type="match status" value="1"/>
</dbReference>
<evidence type="ECO:0000259" key="7">
    <source>
        <dbReference type="SMART" id="SM00045"/>
    </source>
</evidence>
<reference evidence="8" key="1">
    <citation type="submission" date="2023-10" db="EMBL/GenBank/DDBJ databases">
        <authorList>
            <person name="Chen Y."/>
            <person name="Shah S."/>
            <person name="Dougan E. K."/>
            <person name="Thang M."/>
            <person name="Chan C."/>
        </authorList>
    </citation>
    <scope>NUCLEOTIDE SEQUENCE [LARGE SCALE GENOMIC DNA]</scope>
</reference>
<feature type="compositionally biased region" description="Acidic residues" evidence="6">
    <location>
        <begin position="115"/>
        <end position="130"/>
    </location>
</feature>
<dbReference type="InterPro" id="IPR016064">
    <property type="entry name" value="NAD/diacylglycerol_kinase_sf"/>
</dbReference>
<organism evidence="8 9">
    <name type="scientific">Prorocentrum cordatum</name>
    <dbReference type="NCBI Taxonomy" id="2364126"/>
    <lineage>
        <taxon>Eukaryota</taxon>
        <taxon>Sar</taxon>
        <taxon>Alveolata</taxon>
        <taxon>Dinophyceae</taxon>
        <taxon>Prorocentrales</taxon>
        <taxon>Prorocentraceae</taxon>
        <taxon>Prorocentrum</taxon>
    </lineage>
</organism>
<keyword evidence="3" id="KW-0863">Zinc-finger</keyword>
<gene>
    <name evidence="8" type="ORF">PCOR1329_LOCUS67189</name>
</gene>